<dbReference type="Gene3D" id="3.10.520.10">
    <property type="entry name" value="ApbE-like domains"/>
    <property type="match status" value="1"/>
</dbReference>
<evidence type="ECO:0000256" key="4">
    <source>
        <dbReference type="ARBA" id="ARBA00022630"/>
    </source>
</evidence>
<evidence type="ECO:0000256" key="8">
    <source>
        <dbReference type="ARBA" id="ARBA00022842"/>
    </source>
</evidence>
<dbReference type="PANTHER" id="PTHR30040:SF2">
    <property type="entry name" value="FAD:PROTEIN FMN TRANSFERASE"/>
    <property type="match status" value="1"/>
</dbReference>
<dbReference type="GO" id="GO:0016740">
    <property type="term" value="F:transferase activity"/>
    <property type="evidence" value="ECO:0007669"/>
    <property type="project" value="UniProtKB-KW"/>
</dbReference>
<evidence type="ECO:0000256" key="3">
    <source>
        <dbReference type="ARBA" id="ARBA00016337"/>
    </source>
</evidence>
<dbReference type="AlphaFoldDB" id="A0A916WW80"/>
<evidence type="ECO:0000256" key="7">
    <source>
        <dbReference type="ARBA" id="ARBA00022827"/>
    </source>
</evidence>
<comment type="cofactor">
    <cofactor evidence="1">
        <name>Mg(2+)</name>
        <dbReference type="ChEBI" id="CHEBI:18420"/>
    </cofactor>
</comment>
<reference evidence="11" key="2">
    <citation type="submission" date="2020-09" db="EMBL/GenBank/DDBJ databases">
        <authorList>
            <person name="Sun Q."/>
            <person name="Zhou Y."/>
        </authorList>
    </citation>
    <scope>NUCLEOTIDE SEQUENCE</scope>
    <source>
        <strain evidence="11">CGMCC 1.15085</strain>
    </source>
</reference>
<dbReference type="Pfam" id="PF02424">
    <property type="entry name" value="ApbE"/>
    <property type="match status" value="1"/>
</dbReference>
<name>A0A916WW80_9MICO</name>
<accession>A0A916WW80</accession>
<dbReference type="RefSeq" id="WP_188837541.1">
    <property type="nucleotide sequence ID" value="NZ_BMHI01000004.1"/>
</dbReference>
<dbReference type="PANTHER" id="PTHR30040">
    <property type="entry name" value="THIAMINE BIOSYNTHESIS LIPOPROTEIN APBE"/>
    <property type="match status" value="1"/>
</dbReference>
<evidence type="ECO:0000313" key="11">
    <source>
        <dbReference type="EMBL" id="GGB34799.1"/>
    </source>
</evidence>
<evidence type="ECO:0000256" key="5">
    <source>
        <dbReference type="ARBA" id="ARBA00022679"/>
    </source>
</evidence>
<gene>
    <name evidence="11" type="primary">apbE</name>
    <name evidence="11" type="ORF">GCM10011492_26830</name>
</gene>
<keyword evidence="8" id="KW-0460">Magnesium</keyword>
<dbReference type="EC" id="2.7.1.180" evidence="2"/>
<protein>
    <recommendedName>
        <fullName evidence="3">FAD:protein FMN transferase</fullName>
        <ecNumber evidence="2">2.7.1.180</ecNumber>
    </recommendedName>
    <alternativeName>
        <fullName evidence="9">Flavin transferase</fullName>
    </alternativeName>
</protein>
<keyword evidence="12" id="KW-1185">Reference proteome</keyword>
<evidence type="ECO:0000313" key="12">
    <source>
        <dbReference type="Proteomes" id="UP000636793"/>
    </source>
</evidence>
<dbReference type="GO" id="GO:0046872">
    <property type="term" value="F:metal ion binding"/>
    <property type="evidence" value="ECO:0007669"/>
    <property type="project" value="UniProtKB-KW"/>
</dbReference>
<evidence type="ECO:0000256" key="1">
    <source>
        <dbReference type="ARBA" id="ARBA00001946"/>
    </source>
</evidence>
<keyword evidence="7" id="KW-0274">FAD</keyword>
<organism evidence="11 12">
    <name type="scientific">Flexivirga endophytica</name>
    <dbReference type="NCBI Taxonomy" id="1849103"/>
    <lineage>
        <taxon>Bacteria</taxon>
        <taxon>Bacillati</taxon>
        <taxon>Actinomycetota</taxon>
        <taxon>Actinomycetes</taxon>
        <taxon>Micrococcales</taxon>
        <taxon>Dermacoccaceae</taxon>
        <taxon>Flexivirga</taxon>
    </lineage>
</organism>
<dbReference type="InterPro" id="IPR024932">
    <property type="entry name" value="ApbE"/>
</dbReference>
<evidence type="ECO:0000256" key="6">
    <source>
        <dbReference type="ARBA" id="ARBA00022723"/>
    </source>
</evidence>
<comment type="caution">
    <text evidence="11">The sequence shown here is derived from an EMBL/GenBank/DDBJ whole genome shotgun (WGS) entry which is preliminary data.</text>
</comment>
<sequence length="314" mass="32623">MTGSFEFRALGVDCRIVGADESALPDAGDLAVTWLLDLDATASRFRADSEVARLAAMSSPHRTITAPATPLLRSLIQDALWAADVTGGLVDPTLGRAMEANGYDADLDDILSRQVDESVSAGKKFTTTPSTLRDLSLDPAAGTVTFATGTLIDLGATGKATAADRLAADLAAEQAGGFLVDLGGDVAVAGEPPTGGWVIATDDAPAENARITVTSHGVATSGIDRRRWQVGGATRHHLLDPTTGRPVARTWWRVTCVAASALEANTATTAAIVLGDAAVAWLTTRGIPARLVSEQGEVHFTPGWPRVFLGERAS</sequence>
<evidence type="ECO:0000256" key="2">
    <source>
        <dbReference type="ARBA" id="ARBA00011955"/>
    </source>
</evidence>
<dbReference type="EMBL" id="BMHI01000004">
    <property type="protein sequence ID" value="GGB34799.1"/>
    <property type="molecule type" value="Genomic_DNA"/>
</dbReference>
<proteinExistence type="predicted"/>
<keyword evidence="6" id="KW-0479">Metal-binding</keyword>
<comment type="catalytic activity">
    <reaction evidence="10">
        <text>L-threonyl-[protein] + FAD = FMN-L-threonyl-[protein] + AMP + H(+)</text>
        <dbReference type="Rhea" id="RHEA:36847"/>
        <dbReference type="Rhea" id="RHEA-COMP:11060"/>
        <dbReference type="Rhea" id="RHEA-COMP:11061"/>
        <dbReference type="ChEBI" id="CHEBI:15378"/>
        <dbReference type="ChEBI" id="CHEBI:30013"/>
        <dbReference type="ChEBI" id="CHEBI:57692"/>
        <dbReference type="ChEBI" id="CHEBI:74257"/>
        <dbReference type="ChEBI" id="CHEBI:456215"/>
        <dbReference type="EC" id="2.7.1.180"/>
    </reaction>
</comment>
<keyword evidence="4" id="KW-0285">Flavoprotein</keyword>
<dbReference type="SUPFAM" id="SSF143631">
    <property type="entry name" value="ApbE-like"/>
    <property type="match status" value="1"/>
</dbReference>
<dbReference type="InterPro" id="IPR003374">
    <property type="entry name" value="ApbE-like_sf"/>
</dbReference>
<evidence type="ECO:0000256" key="10">
    <source>
        <dbReference type="ARBA" id="ARBA00048540"/>
    </source>
</evidence>
<keyword evidence="5 11" id="KW-0808">Transferase</keyword>
<evidence type="ECO:0000256" key="9">
    <source>
        <dbReference type="ARBA" id="ARBA00031306"/>
    </source>
</evidence>
<dbReference type="Proteomes" id="UP000636793">
    <property type="component" value="Unassembled WGS sequence"/>
</dbReference>
<reference evidence="11" key="1">
    <citation type="journal article" date="2014" name="Int. J. Syst. Evol. Microbiol.">
        <title>Complete genome sequence of Corynebacterium casei LMG S-19264T (=DSM 44701T), isolated from a smear-ripened cheese.</title>
        <authorList>
            <consortium name="US DOE Joint Genome Institute (JGI-PGF)"/>
            <person name="Walter F."/>
            <person name="Albersmeier A."/>
            <person name="Kalinowski J."/>
            <person name="Ruckert C."/>
        </authorList>
    </citation>
    <scope>NUCLEOTIDE SEQUENCE</scope>
    <source>
        <strain evidence="11">CGMCC 1.15085</strain>
    </source>
</reference>